<name>A0A402D1Q7_9BACT</name>
<organism evidence="1 2">
    <name type="scientific">Capsulimonas corticalis</name>
    <dbReference type="NCBI Taxonomy" id="2219043"/>
    <lineage>
        <taxon>Bacteria</taxon>
        <taxon>Bacillati</taxon>
        <taxon>Armatimonadota</taxon>
        <taxon>Armatimonadia</taxon>
        <taxon>Capsulimonadales</taxon>
        <taxon>Capsulimonadaceae</taxon>
        <taxon>Capsulimonas</taxon>
    </lineage>
</organism>
<proteinExistence type="predicted"/>
<protein>
    <submittedName>
        <fullName evidence="1">Uncharacterized protein</fullName>
    </submittedName>
</protein>
<dbReference type="AlphaFoldDB" id="A0A402D1Q7"/>
<dbReference type="KEGG" id="ccot:CCAX7_007170"/>
<evidence type="ECO:0000313" key="1">
    <source>
        <dbReference type="EMBL" id="BDI28666.1"/>
    </source>
</evidence>
<accession>A0A402D1Q7</accession>
<gene>
    <name evidence="1" type="ORF">CCAX7_007170</name>
</gene>
<dbReference type="Proteomes" id="UP000287394">
    <property type="component" value="Chromosome"/>
</dbReference>
<keyword evidence="2" id="KW-1185">Reference proteome</keyword>
<dbReference type="EMBL" id="AP025739">
    <property type="protein sequence ID" value="BDI28666.1"/>
    <property type="molecule type" value="Genomic_DNA"/>
</dbReference>
<evidence type="ECO:0000313" key="2">
    <source>
        <dbReference type="Proteomes" id="UP000287394"/>
    </source>
</evidence>
<sequence>MPVLAILDEKGLGIWRPELNTIETQYLWESLDIARRVDQSEILWSPNGQSLIIVREHLPRMSYEQMEAASPKEIEQYLESRMTDVAVLQTAPRREVLRTESLPRLTLIEWEDDVAYRTRQHLPGRFNDAYLRRLVHSQN</sequence>
<reference evidence="1 2" key="1">
    <citation type="journal article" date="2019" name="Int. J. Syst. Evol. Microbiol.">
        <title>Capsulimonas corticalis gen. nov., sp. nov., an aerobic capsulated bacterium, of a novel bacterial order, Capsulimonadales ord. nov., of the class Armatimonadia of the phylum Armatimonadetes.</title>
        <authorList>
            <person name="Li J."/>
            <person name="Kudo C."/>
            <person name="Tonouchi A."/>
        </authorList>
    </citation>
    <scope>NUCLEOTIDE SEQUENCE [LARGE SCALE GENOMIC DNA]</scope>
    <source>
        <strain evidence="1 2">AX-7</strain>
    </source>
</reference>